<evidence type="ECO:0000313" key="1">
    <source>
        <dbReference type="EMBL" id="DAE03165.1"/>
    </source>
</evidence>
<sequence length="214" mass="24591">MTRIAHSNSIPISVEYLGLNEWAVRWDVQIDSDKKTEENIVHYKYNEHVFDHYPSYDEIKTVVNTGQFDNEQAQAINFIKTIINTSVLTADKALEMKTLYPVWGKGDASYGTSVTKGFRFRVVTDNSDILYEVIQNHTLQENWIPGVDTASLYKVVDKDHAGTLEDPIPYTPPMELFKDKYYTQNSKVYLCIRNSEIPLSHDLSSLINNYVTLV</sequence>
<dbReference type="EMBL" id="BK015359">
    <property type="protein sequence ID" value="DAE03165.1"/>
    <property type="molecule type" value="Genomic_DNA"/>
</dbReference>
<reference evidence="1" key="1">
    <citation type="journal article" date="2021" name="Proc. Natl. Acad. Sci. U.S.A.">
        <title>A Catalog of Tens of Thousands of Viruses from Human Metagenomes Reveals Hidden Associations with Chronic Diseases.</title>
        <authorList>
            <person name="Tisza M.J."/>
            <person name="Buck C.B."/>
        </authorList>
    </citation>
    <scope>NUCLEOTIDE SEQUENCE</scope>
    <source>
        <strain evidence="1">CtU7u6</strain>
    </source>
</reference>
<name>A0A8S5P982_9CAUD</name>
<protein>
    <submittedName>
        <fullName evidence="1">Uncharacterized protein</fullName>
    </submittedName>
</protein>
<accession>A0A8S5P982</accession>
<proteinExistence type="predicted"/>
<organism evidence="1">
    <name type="scientific">Podoviridae sp. ctU7u6</name>
    <dbReference type="NCBI Taxonomy" id="2825252"/>
    <lineage>
        <taxon>Viruses</taxon>
        <taxon>Duplodnaviria</taxon>
        <taxon>Heunggongvirae</taxon>
        <taxon>Uroviricota</taxon>
        <taxon>Caudoviricetes</taxon>
    </lineage>
</organism>